<keyword evidence="2" id="KW-1185">Reference proteome</keyword>
<sequence length="54" mass="6030">MGHTVVCCNSILFLKNPFIRPISIPMPPIVQFDDTREGGLRGIQFKHLSPAYSS</sequence>
<proteinExistence type="predicted"/>
<organism evidence="1 2">
    <name type="scientific">Anopheles albimanus</name>
    <name type="common">New world malaria mosquito</name>
    <dbReference type="NCBI Taxonomy" id="7167"/>
    <lineage>
        <taxon>Eukaryota</taxon>
        <taxon>Metazoa</taxon>
        <taxon>Ecdysozoa</taxon>
        <taxon>Arthropoda</taxon>
        <taxon>Hexapoda</taxon>
        <taxon>Insecta</taxon>
        <taxon>Pterygota</taxon>
        <taxon>Neoptera</taxon>
        <taxon>Endopterygota</taxon>
        <taxon>Diptera</taxon>
        <taxon>Nematocera</taxon>
        <taxon>Culicoidea</taxon>
        <taxon>Culicidae</taxon>
        <taxon>Anophelinae</taxon>
        <taxon>Anopheles</taxon>
    </lineage>
</organism>
<accession>A0A182FXS0</accession>
<reference evidence="1" key="2">
    <citation type="submission" date="2022-08" db="UniProtKB">
        <authorList>
            <consortium name="EnsemblMetazoa"/>
        </authorList>
    </citation>
    <scope>IDENTIFICATION</scope>
    <source>
        <strain evidence="1">STECLA/ALBI9_A</strain>
    </source>
</reference>
<evidence type="ECO:0000313" key="1">
    <source>
        <dbReference type="EnsemblMetazoa" id="AALB014437-PA"/>
    </source>
</evidence>
<evidence type="ECO:0000313" key="2">
    <source>
        <dbReference type="Proteomes" id="UP000069272"/>
    </source>
</evidence>
<dbReference type="EnsemblMetazoa" id="AALB014437-RA">
    <property type="protein sequence ID" value="AALB014437-PA"/>
    <property type="gene ID" value="AALB014437"/>
</dbReference>
<reference evidence="1 2" key="1">
    <citation type="journal article" date="2017" name="G3 (Bethesda)">
        <title>The Physical Genome Mapping of Anopheles albimanus Corrected Scaffold Misassemblies and Identified Interarm Rearrangements in Genus Anopheles.</title>
        <authorList>
            <person name="Artemov G.N."/>
            <person name="Peery A.N."/>
            <person name="Jiang X."/>
            <person name="Tu Z."/>
            <person name="Stegniy V.N."/>
            <person name="Sharakhova M.V."/>
            <person name="Sharakhov I.V."/>
        </authorList>
    </citation>
    <scope>NUCLEOTIDE SEQUENCE [LARGE SCALE GENOMIC DNA]</scope>
    <source>
        <strain evidence="1 2">ALBI9_A</strain>
    </source>
</reference>
<dbReference type="AlphaFoldDB" id="A0A182FXS0"/>
<dbReference type="Proteomes" id="UP000069272">
    <property type="component" value="Chromosome 3L"/>
</dbReference>
<name>A0A182FXS0_ANOAL</name>
<protein>
    <submittedName>
        <fullName evidence="1">Uncharacterized protein</fullName>
    </submittedName>
</protein>
<dbReference type="VEuPathDB" id="VectorBase:AALB014437"/>